<gene>
    <name evidence="9" type="ordered locus">Kole_1117</name>
</gene>
<evidence type="ECO:0000256" key="5">
    <source>
        <dbReference type="ARBA" id="ARBA00022989"/>
    </source>
</evidence>
<dbReference type="EMBL" id="CP001634">
    <property type="protein sequence ID" value="ACR79819.1"/>
    <property type="molecule type" value="Genomic_DNA"/>
</dbReference>
<feature type="transmembrane region" description="Helical" evidence="7">
    <location>
        <begin position="323"/>
        <end position="346"/>
    </location>
</feature>
<evidence type="ECO:0000313" key="9">
    <source>
        <dbReference type="EMBL" id="ACR79819.1"/>
    </source>
</evidence>
<dbReference type="PANTHER" id="PTHR30252">
    <property type="entry name" value="INNER MEMBRANE PEPTIDE TRANSPORTER"/>
    <property type="match status" value="1"/>
</dbReference>
<evidence type="ECO:0000259" key="8">
    <source>
        <dbReference type="Pfam" id="PF02554"/>
    </source>
</evidence>
<keyword evidence="5 7" id="KW-1133">Transmembrane helix</keyword>
<feature type="transmembrane region" description="Helical" evidence="7">
    <location>
        <begin position="130"/>
        <end position="155"/>
    </location>
</feature>
<dbReference type="Proteomes" id="UP000002382">
    <property type="component" value="Chromosome"/>
</dbReference>
<dbReference type="eggNOG" id="COG1966">
    <property type="taxonomic scope" value="Bacteria"/>
</dbReference>
<feature type="transmembrane region" description="Helical" evidence="7">
    <location>
        <begin position="161"/>
        <end position="180"/>
    </location>
</feature>
<evidence type="ECO:0000256" key="3">
    <source>
        <dbReference type="ARBA" id="ARBA00022475"/>
    </source>
</evidence>
<reference evidence="9 10" key="1">
    <citation type="submission" date="2009-06" db="EMBL/GenBank/DDBJ databases">
        <title>Complete sequence of Thermotogales bacterium TBF 19.5.1.</title>
        <authorList>
            <consortium name="US DOE Joint Genome Institute"/>
            <person name="Lucas S."/>
            <person name="Copeland A."/>
            <person name="Lapidus A."/>
            <person name="Glavina del Rio T."/>
            <person name="Tice H."/>
            <person name="Bruce D."/>
            <person name="Goodwin L."/>
            <person name="Pitluck S."/>
            <person name="Chertkov O."/>
            <person name="Brettin T."/>
            <person name="Detter J.C."/>
            <person name="Han C."/>
            <person name="Schmutz J."/>
            <person name="Larimer F."/>
            <person name="Land M."/>
            <person name="Hauser L."/>
            <person name="Kyrpides N."/>
            <person name="Ovchinnikova G."/>
            <person name="Noll K."/>
        </authorList>
    </citation>
    <scope>NUCLEOTIDE SEQUENCE [LARGE SCALE GENOMIC DNA]</scope>
    <source>
        <strain evidence="10">ATCC BAA-1733 / DSM 21960 / TBF 19.5.1</strain>
    </source>
</reference>
<comment type="subcellular location">
    <subcellularLocation>
        <location evidence="1">Cell membrane</location>
        <topology evidence="1">Multi-pass membrane protein</topology>
    </subcellularLocation>
</comment>
<protein>
    <submittedName>
        <fullName evidence="9">Carbon starvation protein CstA</fullName>
    </submittedName>
</protein>
<feature type="transmembrane region" description="Helical" evidence="7">
    <location>
        <begin position="436"/>
        <end position="455"/>
    </location>
</feature>
<evidence type="ECO:0000313" key="10">
    <source>
        <dbReference type="Proteomes" id="UP000002382"/>
    </source>
</evidence>
<organism evidence="9 10">
    <name type="scientific">Kosmotoga olearia (strain ATCC BAA-1733 / DSM 21960 / TBF 19.5.1)</name>
    <dbReference type="NCBI Taxonomy" id="521045"/>
    <lineage>
        <taxon>Bacteria</taxon>
        <taxon>Thermotogati</taxon>
        <taxon>Thermotogota</taxon>
        <taxon>Thermotogae</taxon>
        <taxon>Kosmotogales</taxon>
        <taxon>Kosmotogaceae</taxon>
        <taxon>Kosmotoga</taxon>
    </lineage>
</organism>
<keyword evidence="4 7" id="KW-0812">Transmembrane</keyword>
<dbReference type="InterPro" id="IPR051605">
    <property type="entry name" value="CstA"/>
</dbReference>
<dbReference type="GO" id="GO:0009267">
    <property type="term" value="P:cellular response to starvation"/>
    <property type="evidence" value="ECO:0007669"/>
    <property type="project" value="InterPro"/>
</dbReference>
<feature type="transmembrane region" description="Helical" evidence="7">
    <location>
        <begin position="288"/>
        <end position="311"/>
    </location>
</feature>
<accession>C5CI40</accession>
<dbReference type="Pfam" id="PF02554">
    <property type="entry name" value="CstA"/>
    <property type="match status" value="1"/>
</dbReference>
<feature type="transmembrane region" description="Helical" evidence="7">
    <location>
        <begin position="526"/>
        <end position="544"/>
    </location>
</feature>
<dbReference type="HOGENOM" id="CLU_010531_4_1_0"/>
<evidence type="ECO:0000256" key="4">
    <source>
        <dbReference type="ARBA" id="ARBA00022692"/>
    </source>
</evidence>
<keyword evidence="10" id="KW-1185">Reference proteome</keyword>
<comment type="similarity">
    <text evidence="2">Belongs to the peptide transporter carbon starvation (CstA) (TC 2.A.114) family.</text>
</comment>
<evidence type="ECO:0000256" key="2">
    <source>
        <dbReference type="ARBA" id="ARBA00007755"/>
    </source>
</evidence>
<dbReference type="OrthoDB" id="9761224at2"/>
<keyword evidence="6 7" id="KW-0472">Membrane</keyword>
<evidence type="ECO:0000256" key="7">
    <source>
        <dbReference type="SAM" id="Phobius"/>
    </source>
</evidence>
<evidence type="ECO:0000256" key="1">
    <source>
        <dbReference type="ARBA" id="ARBA00004651"/>
    </source>
</evidence>
<feature type="domain" description="CstA N-terminal" evidence="8">
    <location>
        <begin position="2"/>
        <end position="512"/>
    </location>
</feature>
<feature type="transmembrane region" description="Helical" evidence="7">
    <location>
        <begin position="85"/>
        <end position="109"/>
    </location>
</feature>
<dbReference type="GO" id="GO:0005886">
    <property type="term" value="C:plasma membrane"/>
    <property type="evidence" value="ECO:0007669"/>
    <property type="project" value="UniProtKB-SubCell"/>
</dbReference>
<reference evidence="9 10" key="2">
    <citation type="journal article" date="2011" name="J. Bacteriol.">
        <title>Genome Sequence of Kosmotoga olearia Strain TBF 19.5.1, a Thermophilic Bacterium with a Wide Growth Temperature Range, Isolated from the Troll B Oil Platform in the North Sea.</title>
        <authorList>
            <person name="Swithers K.S."/>
            <person name="Dipippo J.L."/>
            <person name="Bruce D.C."/>
            <person name="Detter C."/>
            <person name="Tapia R."/>
            <person name="Han S."/>
            <person name="Goodwin L.A."/>
            <person name="Han J."/>
            <person name="Woyke T."/>
            <person name="Pitluck S."/>
            <person name="Pennacchio L."/>
            <person name="Nolan M."/>
            <person name="Mikhailova N."/>
            <person name="Land M.L."/>
            <person name="Nesbo C.L."/>
            <person name="Gogarten J.P."/>
            <person name="Noll K.M."/>
        </authorList>
    </citation>
    <scope>NUCLEOTIDE SEQUENCE [LARGE SCALE GENOMIC DNA]</scope>
    <source>
        <strain evidence="10">ATCC BAA-1733 / DSM 21960 / TBF 19.5.1</strain>
    </source>
</reference>
<dbReference type="KEGG" id="kol:Kole_1117"/>
<keyword evidence="3" id="KW-1003">Cell membrane</keyword>
<feature type="transmembrane region" description="Helical" evidence="7">
    <location>
        <begin position="461"/>
        <end position="488"/>
    </location>
</feature>
<proteinExistence type="inferred from homology"/>
<evidence type="ECO:0000256" key="6">
    <source>
        <dbReference type="ARBA" id="ARBA00023136"/>
    </source>
</evidence>
<dbReference type="STRING" id="521045.Kole_1117"/>
<dbReference type="RefSeq" id="WP_015868477.1">
    <property type="nucleotide sequence ID" value="NC_012785.1"/>
</dbReference>
<sequence length="565" mass="61645">MNSLFLAILTFVGYIIAYNTYGRWIGNKIFKLNNKNVMPSHKYEDGVDYVPTKRHIILGHHFTTIAGTGPIVGPAIGVIWGWVPAFIWVFFGSIFMGAVHDFSALVISARHEGKTIGELTRGLISNRTAVVFLILIQFLLWIVIAIFAMIMGILFNMYPASVFPVWMEIPIALLLSYMIYKKGKSDVVWSIIAIIAMYVTIWIGLYLPITVPPIAGSSVITWSLILFVYVFIASTLPVHWLLQPRDYINSHELLIAMGLLTAGVFVAHPTIVAPAFNSVPDAPPILPMLFITIACGAISGFHSLAASGTTVKQVDKETDTLAVGYGGMILEGVLATLVIIAVTAGLGMSGGAQVFTERYASWASASGLGAKLAAVVDGSANLMASLGIPRDLAASIMAVFIVSFAGTTLDSATRIQRFSLQELLKNRKGKTIKPFDNRYVATFVVVFAAAVLAFLKPGGKGALILWPLFGALNQLLAGLALMIATVYLAKKKRPFYVTLIPMVFMLTMTIWATFYNLNKFIATQNWLLIFISVVTLLITAWMIYESAKAIANSKSQKPLVEELED</sequence>
<dbReference type="InterPro" id="IPR003706">
    <property type="entry name" value="CstA_N"/>
</dbReference>
<dbReference type="PANTHER" id="PTHR30252:SF0">
    <property type="entry name" value="PEPTIDE TRANSPORTER CSTA"/>
    <property type="match status" value="1"/>
</dbReference>
<feature type="transmembrane region" description="Helical" evidence="7">
    <location>
        <begin position="219"/>
        <end position="242"/>
    </location>
</feature>
<name>C5CI40_KOSOT</name>
<feature type="transmembrane region" description="Helical" evidence="7">
    <location>
        <begin position="254"/>
        <end position="276"/>
    </location>
</feature>
<feature type="transmembrane region" description="Helical" evidence="7">
    <location>
        <begin position="187"/>
        <end position="207"/>
    </location>
</feature>
<dbReference type="AlphaFoldDB" id="C5CI40"/>
<feature type="transmembrane region" description="Helical" evidence="7">
    <location>
        <begin position="495"/>
        <end position="514"/>
    </location>
</feature>
<feature type="transmembrane region" description="Helical" evidence="7">
    <location>
        <begin position="392"/>
        <end position="415"/>
    </location>
</feature>